<gene>
    <name evidence="4" type="ORF">DM02DRAFT_679396</name>
</gene>
<keyword evidence="2" id="KW-0479">Metal-binding</keyword>
<organism evidence="4 5">
    <name type="scientific">Periconia macrospinosa</name>
    <dbReference type="NCBI Taxonomy" id="97972"/>
    <lineage>
        <taxon>Eukaryota</taxon>
        <taxon>Fungi</taxon>
        <taxon>Dikarya</taxon>
        <taxon>Ascomycota</taxon>
        <taxon>Pezizomycotina</taxon>
        <taxon>Dothideomycetes</taxon>
        <taxon>Pleosporomycetidae</taxon>
        <taxon>Pleosporales</taxon>
        <taxon>Massarineae</taxon>
        <taxon>Periconiaceae</taxon>
        <taxon>Periconia</taxon>
    </lineage>
</organism>
<keyword evidence="2" id="KW-0349">Heme</keyword>
<keyword evidence="3" id="KW-0732">Signal</keyword>
<name>A0A2V1EDH8_9PLEO</name>
<feature type="signal peptide" evidence="3">
    <location>
        <begin position="1"/>
        <end position="22"/>
    </location>
</feature>
<dbReference type="PRINTS" id="PR00385">
    <property type="entry name" value="P450"/>
</dbReference>
<dbReference type="PANTHER" id="PTHR24305:SF166">
    <property type="entry name" value="CYTOCHROME P450 12A4, MITOCHONDRIAL-RELATED"/>
    <property type="match status" value="1"/>
</dbReference>
<keyword evidence="5" id="KW-1185">Reference proteome</keyword>
<sequence>MVSLVLIALVLLLVLFYSQYRALQRNIRSARDSGLKYVVAPSWLPLSLFYRTWAIGYEPFEKQGVDTFIIVSPAGNVMWTCDPDVILQLTARHNDFVKPTEMLGMLNIYGPTITAAEGDEHRRYRKIAAPFLNEDTHQTVWTETISQAQSMLEHWNCNKGVGVVPDVNVDANRFALHVLSKAFFNRPMAWDDKTVIPPGHKLSYSKAISTVFKNYSTLFMIPKPVLKISPAQEHKLCLEAYDEFKIYMEEMVADEKQHIASTQDSSDNDNLLQNFVKASQSPDTETQIPDAAVFGNLFIFTLAGHETSANTLTFALSLLACRPDFQAALHADINDILGARRDTPASWTYPQDYSRLMDGHIGALMNETIRLYTVLPFIPKTNPSVQSLTVDGNKHILAANTLAIVNTSAVHRHPKYWLQPSSSPTKAAEGPPYALSSFRPEFWLNKQNVVPGSFVPFAEGFRSCLGTRFAKVEFCAAVATICAEFEVQLIGGTDTEAIKAGARRISQEVKFEMGLKPSDAIGLRFVKRR</sequence>
<dbReference type="GO" id="GO:0004497">
    <property type="term" value="F:monooxygenase activity"/>
    <property type="evidence" value="ECO:0007669"/>
    <property type="project" value="InterPro"/>
</dbReference>
<dbReference type="PRINTS" id="PR00463">
    <property type="entry name" value="EP450I"/>
</dbReference>
<evidence type="ECO:0000256" key="2">
    <source>
        <dbReference type="PIRSR" id="PIRSR602401-1"/>
    </source>
</evidence>
<dbReference type="Gene3D" id="1.10.630.10">
    <property type="entry name" value="Cytochrome P450"/>
    <property type="match status" value="1"/>
</dbReference>
<evidence type="ECO:0000256" key="1">
    <source>
        <dbReference type="ARBA" id="ARBA00010617"/>
    </source>
</evidence>
<dbReference type="AlphaFoldDB" id="A0A2V1EDH8"/>
<reference evidence="4 5" key="1">
    <citation type="journal article" date="2018" name="Sci. Rep.">
        <title>Comparative genomics provides insights into the lifestyle and reveals functional heterogeneity of dark septate endophytic fungi.</title>
        <authorList>
            <person name="Knapp D.G."/>
            <person name="Nemeth J.B."/>
            <person name="Barry K."/>
            <person name="Hainaut M."/>
            <person name="Henrissat B."/>
            <person name="Johnson J."/>
            <person name="Kuo A."/>
            <person name="Lim J.H.P."/>
            <person name="Lipzen A."/>
            <person name="Nolan M."/>
            <person name="Ohm R.A."/>
            <person name="Tamas L."/>
            <person name="Grigoriev I.V."/>
            <person name="Spatafora J.W."/>
            <person name="Nagy L.G."/>
            <person name="Kovacs G.M."/>
        </authorList>
    </citation>
    <scope>NUCLEOTIDE SEQUENCE [LARGE SCALE GENOMIC DNA]</scope>
    <source>
        <strain evidence="4 5">DSE2036</strain>
    </source>
</reference>
<dbReference type="SUPFAM" id="SSF48264">
    <property type="entry name" value="Cytochrome P450"/>
    <property type="match status" value="1"/>
</dbReference>
<dbReference type="InterPro" id="IPR001128">
    <property type="entry name" value="Cyt_P450"/>
</dbReference>
<dbReference type="InterPro" id="IPR050121">
    <property type="entry name" value="Cytochrome_P450_monoxygenase"/>
</dbReference>
<feature type="chain" id="PRO_5015858088" evidence="3">
    <location>
        <begin position="23"/>
        <end position="529"/>
    </location>
</feature>
<dbReference type="OrthoDB" id="1470350at2759"/>
<evidence type="ECO:0000256" key="3">
    <source>
        <dbReference type="SAM" id="SignalP"/>
    </source>
</evidence>
<comment type="cofactor">
    <cofactor evidence="2">
        <name>heme</name>
        <dbReference type="ChEBI" id="CHEBI:30413"/>
    </cofactor>
</comment>
<protein>
    <submittedName>
        <fullName evidence="4">Cytochrome P450</fullName>
    </submittedName>
</protein>
<dbReference type="EMBL" id="KZ805300">
    <property type="protein sequence ID" value="PVI08601.1"/>
    <property type="molecule type" value="Genomic_DNA"/>
</dbReference>
<proteinExistence type="inferred from homology"/>
<dbReference type="Pfam" id="PF00067">
    <property type="entry name" value="p450"/>
    <property type="match status" value="1"/>
</dbReference>
<feature type="binding site" description="axial binding residue" evidence="2">
    <location>
        <position position="464"/>
    </location>
    <ligand>
        <name>heme</name>
        <dbReference type="ChEBI" id="CHEBI:30413"/>
    </ligand>
    <ligandPart>
        <name>Fe</name>
        <dbReference type="ChEBI" id="CHEBI:18248"/>
    </ligandPart>
</feature>
<dbReference type="GO" id="GO:0016705">
    <property type="term" value="F:oxidoreductase activity, acting on paired donors, with incorporation or reduction of molecular oxygen"/>
    <property type="evidence" value="ECO:0007669"/>
    <property type="project" value="InterPro"/>
</dbReference>
<dbReference type="STRING" id="97972.A0A2V1EDH8"/>
<comment type="similarity">
    <text evidence="1">Belongs to the cytochrome P450 family.</text>
</comment>
<dbReference type="InterPro" id="IPR002401">
    <property type="entry name" value="Cyt_P450_E_grp-I"/>
</dbReference>
<dbReference type="GO" id="GO:0005506">
    <property type="term" value="F:iron ion binding"/>
    <property type="evidence" value="ECO:0007669"/>
    <property type="project" value="InterPro"/>
</dbReference>
<dbReference type="GO" id="GO:0020037">
    <property type="term" value="F:heme binding"/>
    <property type="evidence" value="ECO:0007669"/>
    <property type="project" value="InterPro"/>
</dbReference>
<dbReference type="InterPro" id="IPR036396">
    <property type="entry name" value="Cyt_P450_sf"/>
</dbReference>
<keyword evidence="2" id="KW-0408">Iron</keyword>
<evidence type="ECO:0000313" key="4">
    <source>
        <dbReference type="EMBL" id="PVI08601.1"/>
    </source>
</evidence>
<evidence type="ECO:0000313" key="5">
    <source>
        <dbReference type="Proteomes" id="UP000244855"/>
    </source>
</evidence>
<accession>A0A2V1EDH8</accession>
<dbReference type="PANTHER" id="PTHR24305">
    <property type="entry name" value="CYTOCHROME P450"/>
    <property type="match status" value="1"/>
</dbReference>
<dbReference type="Proteomes" id="UP000244855">
    <property type="component" value="Unassembled WGS sequence"/>
</dbReference>